<evidence type="ECO:0000313" key="2">
    <source>
        <dbReference type="Proteomes" id="UP000828390"/>
    </source>
</evidence>
<organism evidence="1 2">
    <name type="scientific">Dreissena polymorpha</name>
    <name type="common">Zebra mussel</name>
    <name type="synonym">Mytilus polymorpha</name>
    <dbReference type="NCBI Taxonomy" id="45954"/>
    <lineage>
        <taxon>Eukaryota</taxon>
        <taxon>Metazoa</taxon>
        <taxon>Spiralia</taxon>
        <taxon>Lophotrochozoa</taxon>
        <taxon>Mollusca</taxon>
        <taxon>Bivalvia</taxon>
        <taxon>Autobranchia</taxon>
        <taxon>Heteroconchia</taxon>
        <taxon>Euheterodonta</taxon>
        <taxon>Imparidentia</taxon>
        <taxon>Neoheterodontei</taxon>
        <taxon>Myida</taxon>
        <taxon>Dreissenoidea</taxon>
        <taxon>Dreissenidae</taxon>
        <taxon>Dreissena</taxon>
    </lineage>
</organism>
<dbReference type="GO" id="GO:0008237">
    <property type="term" value="F:metallopeptidase activity"/>
    <property type="evidence" value="ECO:0007669"/>
    <property type="project" value="InterPro"/>
</dbReference>
<dbReference type="InterPro" id="IPR024079">
    <property type="entry name" value="MetalloPept_cat_dom_sf"/>
</dbReference>
<gene>
    <name evidence="1" type="ORF">DPMN_073765</name>
</gene>
<evidence type="ECO:0008006" key="3">
    <source>
        <dbReference type="Google" id="ProtNLM"/>
    </source>
</evidence>
<dbReference type="Gene3D" id="3.40.390.10">
    <property type="entry name" value="Collagenase (Catalytic Domain)"/>
    <property type="match status" value="1"/>
</dbReference>
<accession>A0A9D4BZS8</accession>
<dbReference type="AlphaFoldDB" id="A0A9D4BZS8"/>
<comment type="caution">
    <text evidence="1">The sequence shown here is derived from an EMBL/GenBank/DDBJ whole genome shotgun (WGS) entry which is preliminary data.</text>
</comment>
<dbReference type="EMBL" id="JAIWYP010000014">
    <property type="protein sequence ID" value="KAH3713963.1"/>
    <property type="molecule type" value="Genomic_DNA"/>
</dbReference>
<keyword evidence="2" id="KW-1185">Reference proteome</keyword>
<sequence>MHSCRYDIYALDGSTRSYGVVGIAYMNGVCAENRVSINEDDDYYTTTSVAAHELGHK</sequence>
<name>A0A9D4BZS8_DREPO</name>
<dbReference type="Proteomes" id="UP000828390">
    <property type="component" value="Unassembled WGS sequence"/>
</dbReference>
<evidence type="ECO:0000313" key="1">
    <source>
        <dbReference type="EMBL" id="KAH3713963.1"/>
    </source>
</evidence>
<protein>
    <recommendedName>
        <fullName evidence="3">Peptidase M12B domain-containing protein</fullName>
    </recommendedName>
</protein>
<reference evidence="1" key="2">
    <citation type="submission" date="2020-11" db="EMBL/GenBank/DDBJ databases">
        <authorList>
            <person name="McCartney M.A."/>
            <person name="Auch B."/>
            <person name="Kono T."/>
            <person name="Mallez S."/>
            <person name="Becker A."/>
            <person name="Gohl D.M."/>
            <person name="Silverstein K.A.T."/>
            <person name="Koren S."/>
            <person name="Bechman K.B."/>
            <person name="Herman A."/>
            <person name="Abrahante J.E."/>
            <person name="Garbe J."/>
        </authorList>
    </citation>
    <scope>NUCLEOTIDE SEQUENCE</scope>
    <source>
        <strain evidence="1">Duluth1</strain>
        <tissue evidence="1">Whole animal</tissue>
    </source>
</reference>
<reference evidence="1" key="1">
    <citation type="journal article" date="2019" name="bioRxiv">
        <title>The Genome of the Zebra Mussel, Dreissena polymorpha: A Resource for Invasive Species Research.</title>
        <authorList>
            <person name="McCartney M.A."/>
            <person name="Auch B."/>
            <person name="Kono T."/>
            <person name="Mallez S."/>
            <person name="Zhang Y."/>
            <person name="Obille A."/>
            <person name="Becker A."/>
            <person name="Abrahante J.E."/>
            <person name="Garbe J."/>
            <person name="Badalamenti J.P."/>
            <person name="Herman A."/>
            <person name="Mangelson H."/>
            <person name="Liachko I."/>
            <person name="Sullivan S."/>
            <person name="Sone E.D."/>
            <person name="Koren S."/>
            <person name="Silverstein K.A.T."/>
            <person name="Beckman K.B."/>
            <person name="Gohl D.M."/>
        </authorList>
    </citation>
    <scope>NUCLEOTIDE SEQUENCE</scope>
    <source>
        <strain evidence="1">Duluth1</strain>
        <tissue evidence="1">Whole animal</tissue>
    </source>
</reference>
<dbReference type="SUPFAM" id="SSF55486">
    <property type="entry name" value="Metalloproteases ('zincins'), catalytic domain"/>
    <property type="match status" value="1"/>
</dbReference>
<proteinExistence type="predicted"/>
<dbReference type="Pfam" id="PF13582">
    <property type="entry name" value="Reprolysin_3"/>
    <property type="match status" value="1"/>
</dbReference>